<comment type="caution">
    <text evidence="1">The sequence shown here is derived from an EMBL/GenBank/DDBJ whole genome shotgun (WGS) entry which is preliminary data.</text>
</comment>
<evidence type="ECO:0000313" key="1">
    <source>
        <dbReference type="EMBL" id="KAJ8007514.1"/>
    </source>
</evidence>
<name>A0ACC2GUQ0_DALPE</name>
<organism evidence="1 2">
    <name type="scientific">Dallia pectoralis</name>
    <name type="common">Alaska blackfish</name>
    <dbReference type="NCBI Taxonomy" id="75939"/>
    <lineage>
        <taxon>Eukaryota</taxon>
        <taxon>Metazoa</taxon>
        <taxon>Chordata</taxon>
        <taxon>Craniata</taxon>
        <taxon>Vertebrata</taxon>
        <taxon>Euteleostomi</taxon>
        <taxon>Actinopterygii</taxon>
        <taxon>Neopterygii</taxon>
        <taxon>Teleostei</taxon>
        <taxon>Protacanthopterygii</taxon>
        <taxon>Esociformes</taxon>
        <taxon>Umbridae</taxon>
        <taxon>Dallia</taxon>
    </lineage>
</organism>
<sequence>MFCKTELRFDPTEHQHLRYNPLRDTWVLVSAHRMNRPWSGQVEKEEELHVPRHDPNNPLCPGNTRANGEVNPDFESTFVFENDFPALQPDGPDPGSDQHPLFQCKAARGLCKVMCFHPWSDVTLALMSIPDIIKVIDKWAELIVDLGSTYPWVQIFENKGAMMGCSNPHPHCQVWASSFLPNEASLSDRCQREYLKNHGVPLLLQYAKMEAQSKERVVVQNSDWLAVVPYWATWPFQTLLLPRRHILRLTDLTSLEKAGLASIMKRLLTKYDNLFQISFPYSMGWHGAPTGPHLIEDQSHWQLHAHYFPPLLRSATIRKFMVGYEMLAQEQRDLTPEQAAQQLRNLPEEHYKTHQMGGEVEKDGNK</sequence>
<keyword evidence="2" id="KW-1185">Reference proteome</keyword>
<proteinExistence type="predicted"/>
<reference evidence="1" key="1">
    <citation type="submission" date="2021-05" db="EMBL/GenBank/DDBJ databases">
        <authorList>
            <person name="Pan Q."/>
            <person name="Jouanno E."/>
            <person name="Zahm M."/>
            <person name="Klopp C."/>
            <person name="Cabau C."/>
            <person name="Louis A."/>
            <person name="Berthelot C."/>
            <person name="Parey E."/>
            <person name="Roest Crollius H."/>
            <person name="Montfort J."/>
            <person name="Robinson-Rechavi M."/>
            <person name="Bouchez O."/>
            <person name="Lampietro C."/>
            <person name="Lopez Roques C."/>
            <person name="Donnadieu C."/>
            <person name="Postlethwait J."/>
            <person name="Bobe J."/>
            <person name="Dillon D."/>
            <person name="Chandos A."/>
            <person name="von Hippel F."/>
            <person name="Guiguen Y."/>
        </authorList>
    </citation>
    <scope>NUCLEOTIDE SEQUENCE</scope>
    <source>
        <strain evidence="1">YG-Jan2019</strain>
    </source>
</reference>
<dbReference type="Proteomes" id="UP001157502">
    <property type="component" value="Chromosome 9"/>
</dbReference>
<protein>
    <submittedName>
        <fullName evidence="1">Uncharacterized protein</fullName>
    </submittedName>
</protein>
<evidence type="ECO:0000313" key="2">
    <source>
        <dbReference type="Proteomes" id="UP001157502"/>
    </source>
</evidence>
<accession>A0ACC2GUQ0</accession>
<gene>
    <name evidence="1" type="ORF">DPEC_G00118290</name>
</gene>
<dbReference type="EMBL" id="CM055736">
    <property type="protein sequence ID" value="KAJ8007514.1"/>
    <property type="molecule type" value="Genomic_DNA"/>
</dbReference>